<name>A0A017RWH7_9CLOT</name>
<evidence type="ECO:0000313" key="2">
    <source>
        <dbReference type="Proteomes" id="UP000019681"/>
    </source>
</evidence>
<gene>
    <name evidence="1" type="ORF">Q428_08805</name>
</gene>
<dbReference type="EMBL" id="AZQP01000024">
    <property type="protein sequence ID" value="EYE88290.1"/>
    <property type="molecule type" value="Genomic_DNA"/>
</dbReference>
<keyword evidence="2" id="KW-1185">Reference proteome</keyword>
<protein>
    <submittedName>
        <fullName evidence="1">Uncharacterized protein</fullName>
    </submittedName>
</protein>
<dbReference type="Proteomes" id="UP000019681">
    <property type="component" value="Unassembled WGS sequence"/>
</dbReference>
<proteinExistence type="predicted"/>
<dbReference type="AlphaFoldDB" id="A0A017RWH7"/>
<reference evidence="1 2" key="1">
    <citation type="journal article" date="2014" name="Genome Announc.">
        <title>Draft Genome Sequence of Fervidicella metallireducens Strain AeBT, an Iron-Reducing Thermoanaerobe from the Great Artesian Basin.</title>
        <authorList>
            <person name="Patel B.K."/>
        </authorList>
    </citation>
    <scope>NUCLEOTIDE SEQUENCE [LARGE SCALE GENOMIC DNA]</scope>
    <source>
        <strain evidence="1 2">AeB</strain>
    </source>
</reference>
<dbReference type="RefSeq" id="WP_035380000.1">
    <property type="nucleotide sequence ID" value="NZ_AZQP01000024.1"/>
</dbReference>
<dbReference type="OrthoDB" id="6165634at2"/>
<sequence>MNKEEWLQVENALQSLYTQVVLNVDGYKINLHLERMNTFKNVISVYVNGEFKGKWLLEECEERRRFFRKREKSLISAKDRKALNKLPKKERKEFEEDYGGKYSWYEPWWTSFSSLKRHLIKENESIELIEIR</sequence>
<evidence type="ECO:0000313" key="1">
    <source>
        <dbReference type="EMBL" id="EYE88290.1"/>
    </source>
</evidence>
<dbReference type="STRING" id="1403537.Q428_08805"/>
<comment type="caution">
    <text evidence="1">The sequence shown here is derived from an EMBL/GenBank/DDBJ whole genome shotgun (WGS) entry which is preliminary data.</text>
</comment>
<organism evidence="1 2">
    <name type="scientific">Fervidicella metallireducens AeB</name>
    <dbReference type="NCBI Taxonomy" id="1403537"/>
    <lineage>
        <taxon>Bacteria</taxon>
        <taxon>Bacillati</taxon>
        <taxon>Bacillota</taxon>
        <taxon>Clostridia</taxon>
        <taxon>Eubacteriales</taxon>
        <taxon>Clostridiaceae</taxon>
        <taxon>Fervidicella</taxon>
    </lineage>
</organism>
<accession>A0A017RWH7</accession>